<protein>
    <submittedName>
        <fullName evidence="1">Putative coiled-coil protein</fullName>
    </submittedName>
</protein>
<reference evidence="1 2" key="1">
    <citation type="journal article" date="2010" name="PLoS Genet.">
        <title>Analysis of the Legionella longbeachae genome and transcriptome uncovers unique strategies to cause Legionnaires' disease.</title>
        <authorList>
            <person name="Cazalet C."/>
            <person name="Gomez-Valero L."/>
            <person name="Rusniok C."/>
            <person name="Lomma M."/>
            <person name="Dervins-Ravault D."/>
            <person name="Newton H."/>
            <person name="Sansom F."/>
            <person name="Jarraud S."/>
            <person name="Zidane N."/>
            <person name="Ma L."/>
            <person name="Bouchier C."/>
            <person name="Etienne J."/>
            <person name="Hartland E."/>
            <person name="Buchrieser C."/>
        </authorList>
    </citation>
    <scope>NUCLEOTIDE SEQUENCE [LARGE SCALE GENOMIC DNA]</scope>
    <source>
        <strain evidence="1 2">NSW150</strain>
    </source>
</reference>
<evidence type="ECO:0000313" key="1">
    <source>
        <dbReference type="EMBL" id="CBJ13281.1"/>
    </source>
</evidence>
<dbReference type="STRING" id="661367.LLO_2845"/>
<dbReference type="HOGENOM" id="CLU_1562119_0_0_6"/>
<keyword evidence="2" id="KW-1185">Reference proteome</keyword>
<dbReference type="AlphaFoldDB" id="D3HLG1"/>
<name>D3HLG1_LEGLN</name>
<dbReference type="KEGG" id="llo:LLO_2845"/>
<gene>
    <name evidence="1" type="ordered locus">LLO_2845</name>
</gene>
<accession>D3HLG1</accession>
<sequence length="205" mass="23455">MPTAVYKFMDARENNRNGARFGLMRGFIAMVREPDELLNKLIARLPELEWKINGLGISFLNHSLPKGLFRTTSESTTTQFIAEIKTDIHALSKQTNKRSAFYLAERIRQKINVLVILCQIQHKKNKPDGKNYFGIKTLSTRQQWINDLEIEIGALSSQQQAMIKSLAQLQRRQDSNALLNLKSELGEVERRLTLAKETLNRALSS</sequence>
<dbReference type="eggNOG" id="ENOG5032N58">
    <property type="taxonomic scope" value="Bacteria"/>
</dbReference>
<organism evidence="1 2">
    <name type="scientific">Legionella longbeachae serogroup 1 (strain NSW150)</name>
    <dbReference type="NCBI Taxonomy" id="661367"/>
    <lineage>
        <taxon>Bacteria</taxon>
        <taxon>Pseudomonadati</taxon>
        <taxon>Pseudomonadota</taxon>
        <taxon>Gammaproteobacteria</taxon>
        <taxon>Legionellales</taxon>
        <taxon>Legionellaceae</taxon>
        <taxon>Legionella</taxon>
    </lineage>
</organism>
<evidence type="ECO:0000313" key="2">
    <source>
        <dbReference type="Proteomes" id="UP000001060"/>
    </source>
</evidence>
<dbReference type="Proteomes" id="UP000001060">
    <property type="component" value="Chromosome"/>
</dbReference>
<proteinExistence type="predicted"/>
<dbReference type="EMBL" id="FN650140">
    <property type="protein sequence ID" value="CBJ13281.1"/>
    <property type="molecule type" value="Genomic_DNA"/>
</dbReference>